<accession>A0ABV8IGY3</accession>
<evidence type="ECO:0000256" key="1">
    <source>
        <dbReference type="SAM" id="Phobius"/>
    </source>
</evidence>
<reference evidence="3" key="1">
    <citation type="journal article" date="2019" name="Int. J. Syst. Evol. Microbiol.">
        <title>The Global Catalogue of Microorganisms (GCM) 10K type strain sequencing project: providing services to taxonomists for standard genome sequencing and annotation.</title>
        <authorList>
            <consortium name="The Broad Institute Genomics Platform"/>
            <consortium name="The Broad Institute Genome Sequencing Center for Infectious Disease"/>
            <person name="Wu L."/>
            <person name="Ma J."/>
        </authorList>
    </citation>
    <scope>NUCLEOTIDE SEQUENCE [LARGE SCALE GENOMIC DNA]</scope>
    <source>
        <strain evidence="3">TBRC 5832</strain>
    </source>
</reference>
<keyword evidence="3" id="KW-1185">Reference proteome</keyword>
<feature type="transmembrane region" description="Helical" evidence="1">
    <location>
        <begin position="210"/>
        <end position="232"/>
    </location>
</feature>
<evidence type="ECO:0000313" key="2">
    <source>
        <dbReference type="EMBL" id="MFC4063412.1"/>
    </source>
</evidence>
<protein>
    <submittedName>
        <fullName evidence="2">Uncharacterized protein</fullName>
    </submittedName>
</protein>
<comment type="caution">
    <text evidence="2">The sequence shown here is derived from an EMBL/GenBank/DDBJ whole genome shotgun (WGS) entry which is preliminary data.</text>
</comment>
<proteinExistence type="predicted"/>
<feature type="transmembrane region" description="Helical" evidence="1">
    <location>
        <begin position="125"/>
        <end position="143"/>
    </location>
</feature>
<name>A0ABV8IGY3_9ACTN</name>
<dbReference type="Proteomes" id="UP001595867">
    <property type="component" value="Unassembled WGS sequence"/>
</dbReference>
<keyword evidence="1" id="KW-0472">Membrane</keyword>
<sequence>MTPDEMIDGYVAEVVLLLPHRQRADVARELHDLIVQEVADAAETRPGRAEAVAAVLAGFGRPAEVAARYRAPIVLIDPSDSRRLFTLAAGGAVLILAGAMLGELIDHVPPQRDPAAAADRATPFLFAWLGLLAAWFAVAGWWRRRHPDEAWKPRPIPTDRISRPGRLAALVFYIAGTLALVDPPGMLRLVSGGRAAPAAYHAMEYDDDFLAVRGPVVLALLILSLALQAIVIGQGRWLSWTRQADLVLSLVMCVVLTWVVAAPVFVSGAADRTAKEIVALLILISLADMAFSLRRHRVRQAVLSR</sequence>
<feature type="transmembrane region" description="Helical" evidence="1">
    <location>
        <begin position="244"/>
        <end position="265"/>
    </location>
</feature>
<feature type="transmembrane region" description="Helical" evidence="1">
    <location>
        <begin position="84"/>
        <end position="105"/>
    </location>
</feature>
<keyword evidence="1" id="KW-1133">Transmembrane helix</keyword>
<keyword evidence="1" id="KW-0812">Transmembrane</keyword>
<dbReference type="EMBL" id="JBHSBL010000002">
    <property type="protein sequence ID" value="MFC4063412.1"/>
    <property type="molecule type" value="Genomic_DNA"/>
</dbReference>
<gene>
    <name evidence="2" type="ORF">ACFO0C_00595</name>
</gene>
<organism evidence="2 3">
    <name type="scientific">Actinoplanes subglobosus</name>
    <dbReference type="NCBI Taxonomy" id="1547892"/>
    <lineage>
        <taxon>Bacteria</taxon>
        <taxon>Bacillati</taxon>
        <taxon>Actinomycetota</taxon>
        <taxon>Actinomycetes</taxon>
        <taxon>Micromonosporales</taxon>
        <taxon>Micromonosporaceae</taxon>
        <taxon>Actinoplanes</taxon>
    </lineage>
</organism>
<dbReference type="RefSeq" id="WP_378064420.1">
    <property type="nucleotide sequence ID" value="NZ_JBHSBL010000002.1"/>
</dbReference>
<evidence type="ECO:0000313" key="3">
    <source>
        <dbReference type="Proteomes" id="UP001595867"/>
    </source>
</evidence>
<feature type="transmembrane region" description="Helical" evidence="1">
    <location>
        <begin position="164"/>
        <end position="181"/>
    </location>
</feature>
<feature type="transmembrane region" description="Helical" evidence="1">
    <location>
        <begin position="277"/>
        <end position="293"/>
    </location>
</feature>